<protein>
    <submittedName>
        <fullName evidence="8">OLC1v1008578C1</fullName>
    </submittedName>
</protein>
<feature type="region of interest" description="Disordered" evidence="5">
    <location>
        <begin position="1"/>
        <end position="21"/>
    </location>
</feature>
<dbReference type="InterPro" id="IPR002893">
    <property type="entry name" value="Znf_MYND"/>
</dbReference>
<evidence type="ECO:0000256" key="3">
    <source>
        <dbReference type="ARBA" id="ARBA00022833"/>
    </source>
</evidence>
<evidence type="ECO:0000259" key="6">
    <source>
        <dbReference type="PROSITE" id="PS50280"/>
    </source>
</evidence>
<dbReference type="Pfam" id="PF00856">
    <property type="entry name" value="SET"/>
    <property type="match status" value="1"/>
</dbReference>
<dbReference type="InterPro" id="IPR001214">
    <property type="entry name" value="SET_dom"/>
</dbReference>
<dbReference type="GO" id="GO:0005634">
    <property type="term" value="C:nucleus"/>
    <property type="evidence" value="ECO:0007669"/>
    <property type="project" value="TreeGrafter"/>
</dbReference>
<dbReference type="SMART" id="SM00317">
    <property type="entry name" value="SET"/>
    <property type="match status" value="1"/>
</dbReference>
<dbReference type="PROSITE" id="PS50865">
    <property type="entry name" value="ZF_MYND_2"/>
    <property type="match status" value="1"/>
</dbReference>
<evidence type="ECO:0000256" key="5">
    <source>
        <dbReference type="SAM" id="MobiDB-lite"/>
    </source>
</evidence>
<dbReference type="Gene3D" id="6.10.140.2220">
    <property type="match status" value="1"/>
</dbReference>
<dbReference type="Gene3D" id="1.25.40.10">
    <property type="entry name" value="Tetratricopeptide repeat domain"/>
    <property type="match status" value="1"/>
</dbReference>
<keyword evidence="2 4" id="KW-0863">Zinc-finger</keyword>
<dbReference type="SUPFAM" id="SSF48452">
    <property type="entry name" value="TPR-like"/>
    <property type="match status" value="1"/>
</dbReference>
<dbReference type="InterPro" id="IPR046341">
    <property type="entry name" value="SET_dom_sf"/>
</dbReference>
<evidence type="ECO:0000313" key="9">
    <source>
        <dbReference type="Proteomes" id="UP001161247"/>
    </source>
</evidence>
<dbReference type="PANTHER" id="PTHR12197">
    <property type="entry name" value="HISTONE-LYSINE N-METHYLTRANSFERASE SMYD"/>
    <property type="match status" value="1"/>
</dbReference>
<feature type="domain" description="MYND-type" evidence="7">
    <location>
        <begin position="58"/>
        <end position="95"/>
    </location>
</feature>
<dbReference type="AlphaFoldDB" id="A0AAV1DPF2"/>
<evidence type="ECO:0000256" key="1">
    <source>
        <dbReference type="ARBA" id="ARBA00022723"/>
    </source>
</evidence>
<keyword evidence="9" id="KW-1185">Reference proteome</keyword>
<name>A0AAV1DPF2_OLDCO</name>
<dbReference type="Gene3D" id="2.170.270.10">
    <property type="entry name" value="SET domain"/>
    <property type="match status" value="1"/>
</dbReference>
<dbReference type="Pfam" id="PF01753">
    <property type="entry name" value="zf-MYND"/>
    <property type="match status" value="1"/>
</dbReference>
<dbReference type="PROSITE" id="PS50280">
    <property type="entry name" value="SET"/>
    <property type="match status" value="1"/>
</dbReference>
<dbReference type="PANTHER" id="PTHR12197:SF251">
    <property type="entry name" value="EG:BACR7C10.4 PROTEIN"/>
    <property type="match status" value="1"/>
</dbReference>
<proteinExistence type="predicted"/>
<gene>
    <name evidence="8" type="ORF">OLC1_LOCUS16877</name>
</gene>
<evidence type="ECO:0000256" key="4">
    <source>
        <dbReference type="PROSITE-ProRule" id="PRU00134"/>
    </source>
</evidence>
<evidence type="ECO:0000313" key="8">
    <source>
        <dbReference type="EMBL" id="CAI9108877.1"/>
    </source>
</evidence>
<organism evidence="8 9">
    <name type="scientific">Oldenlandia corymbosa var. corymbosa</name>
    <dbReference type="NCBI Taxonomy" id="529605"/>
    <lineage>
        <taxon>Eukaryota</taxon>
        <taxon>Viridiplantae</taxon>
        <taxon>Streptophyta</taxon>
        <taxon>Embryophyta</taxon>
        <taxon>Tracheophyta</taxon>
        <taxon>Spermatophyta</taxon>
        <taxon>Magnoliopsida</taxon>
        <taxon>eudicotyledons</taxon>
        <taxon>Gunneridae</taxon>
        <taxon>Pentapetalae</taxon>
        <taxon>asterids</taxon>
        <taxon>lamiids</taxon>
        <taxon>Gentianales</taxon>
        <taxon>Rubiaceae</taxon>
        <taxon>Rubioideae</taxon>
        <taxon>Spermacoceae</taxon>
        <taxon>Hedyotis-Oldenlandia complex</taxon>
        <taxon>Oldenlandia</taxon>
    </lineage>
</organism>
<dbReference type="SUPFAM" id="SSF82199">
    <property type="entry name" value="SET domain"/>
    <property type="match status" value="1"/>
</dbReference>
<sequence>MEDFHKALNDKGLTVSSSPEKGRSLLTTRDFSPGEVILSQEPYVSVPNRNSIDSRPKCEWCFSSSNLKKCSACKVVWYCGRSCQTMDWKLHSLECQVLCEVDKSRLTSLTPSIRLMVKLFLRRKLQKEKGILSTSTDNYNLVEALVSHMSDINEEQLVSYAQMANLVNLILQSEPDVNIKEIAVNFSRLACNAHTICDAELRPVGTGLYPVISLINHSCLPNSVLVFDGRVAVVRSLQYIPKGSEVLISYIETAASTMTRQKSLKEQYFFTCTCTRCKEVGQHSDIRESAILEGYRCKDDNCIGFLLRDSENKGFICQQCGLLRDKEEVKSIAAEIKLLTEKVSTLSSEGKKDTRSIYTAIEKLQVKLCHPFSVNLMRTRETLLKTYMEVQDWEQALAYCRIIIPIYERVYPSLHPLIGLQYYTCGKLEWFLGETLEAIQSFTKALGILSITHGTATSFVKELVLKLEEAHAEASHKNLAPVRAT</sequence>
<dbReference type="EMBL" id="OX459123">
    <property type="protein sequence ID" value="CAI9108877.1"/>
    <property type="molecule type" value="Genomic_DNA"/>
</dbReference>
<evidence type="ECO:0000259" key="7">
    <source>
        <dbReference type="PROSITE" id="PS50865"/>
    </source>
</evidence>
<accession>A0AAV1DPF2</accession>
<reference evidence="8" key="1">
    <citation type="submission" date="2023-03" db="EMBL/GenBank/DDBJ databases">
        <authorList>
            <person name="Julca I."/>
        </authorList>
    </citation>
    <scope>NUCLEOTIDE SEQUENCE</scope>
</reference>
<feature type="domain" description="SET" evidence="6">
    <location>
        <begin position="11"/>
        <end position="251"/>
    </location>
</feature>
<keyword evidence="1" id="KW-0479">Metal-binding</keyword>
<dbReference type="PROSITE" id="PS01360">
    <property type="entry name" value="ZF_MYND_1"/>
    <property type="match status" value="1"/>
</dbReference>
<keyword evidence="3" id="KW-0862">Zinc</keyword>
<dbReference type="Gene3D" id="1.10.220.160">
    <property type="match status" value="1"/>
</dbReference>
<evidence type="ECO:0000256" key="2">
    <source>
        <dbReference type="ARBA" id="ARBA00022771"/>
    </source>
</evidence>
<dbReference type="Proteomes" id="UP001161247">
    <property type="component" value="Chromosome 6"/>
</dbReference>
<dbReference type="InterPro" id="IPR011990">
    <property type="entry name" value="TPR-like_helical_dom_sf"/>
</dbReference>
<dbReference type="InterPro" id="IPR050869">
    <property type="entry name" value="H3K4_H4K5_MeTrfase"/>
</dbReference>
<dbReference type="GO" id="GO:0008270">
    <property type="term" value="F:zinc ion binding"/>
    <property type="evidence" value="ECO:0007669"/>
    <property type="project" value="UniProtKB-KW"/>
</dbReference>